<comment type="caution">
    <text evidence="2">The sequence shown here is derived from an EMBL/GenBank/DDBJ whole genome shotgun (WGS) entry which is preliminary data.</text>
</comment>
<dbReference type="Proteomes" id="UP001497623">
    <property type="component" value="Unassembled WGS sequence"/>
</dbReference>
<feature type="region of interest" description="Disordered" evidence="1">
    <location>
        <begin position="86"/>
        <end position="116"/>
    </location>
</feature>
<proteinExistence type="predicted"/>
<evidence type="ECO:0000313" key="3">
    <source>
        <dbReference type="Proteomes" id="UP001497623"/>
    </source>
</evidence>
<gene>
    <name evidence="2" type="ORF">MNOR_LOCUS28050</name>
</gene>
<dbReference type="EMBL" id="CAXKWB010030317">
    <property type="protein sequence ID" value="CAL4137313.1"/>
    <property type="molecule type" value="Genomic_DNA"/>
</dbReference>
<evidence type="ECO:0000256" key="1">
    <source>
        <dbReference type="SAM" id="MobiDB-lite"/>
    </source>
</evidence>
<name>A0AAV2RTB0_MEGNR</name>
<dbReference type="AlphaFoldDB" id="A0AAV2RTB0"/>
<feature type="compositionally biased region" description="Low complexity" evidence="1">
    <location>
        <begin position="106"/>
        <end position="116"/>
    </location>
</feature>
<sequence>SMTNAKKNSKWELPPPIGTALMKGLKRIVPPNALQHFMLEEEFNRVILAHSVFFSQPSLSGKFIPSTTPKYGSGLIRRRQRISAPQGCVYGIPQESQQPQQRNDKNANSGNNNSNR</sequence>
<reference evidence="2 3" key="1">
    <citation type="submission" date="2024-05" db="EMBL/GenBank/DDBJ databases">
        <authorList>
            <person name="Wallberg A."/>
        </authorList>
    </citation>
    <scope>NUCLEOTIDE SEQUENCE [LARGE SCALE GENOMIC DNA]</scope>
</reference>
<feature type="non-terminal residue" evidence="2">
    <location>
        <position position="1"/>
    </location>
</feature>
<protein>
    <submittedName>
        <fullName evidence="2">Uncharacterized protein</fullName>
    </submittedName>
</protein>
<evidence type="ECO:0000313" key="2">
    <source>
        <dbReference type="EMBL" id="CAL4137313.1"/>
    </source>
</evidence>
<organism evidence="2 3">
    <name type="scientific">Meganyctiphanes norvegica</name>
    <name type="common">Northern krill</name>
    <name type="synonym">Thysanopoda norvegica</name>
    <dbReference type="NCBI Taxonomy" id="48144"/>
    <lineage>
        <taxon>Eukaryota</taxon>
        <taxon>Metazoa</taxon>
        <taxon>Ecdysozoa</taxon>
        <taxon>Arthropoda</taxon>
        <taxon>Crustacea</taxon>
        <taxon>Multicrustacea</taxon>
        <taxon>Malacostraca</taxon>
        <taxon>Eumalacostraca</taxon>
        <taxon>Eucarida</taxon>
        <taxon>Euphausiacea</taxon>
        <taxon>Euphausiidae</taxon>
        <taxon>Meganyctiphanes</taxon>
    </lineage>
</organism>
<keyword evidence="3" id="KW-1185">Reference proteome</keyword>
<accession>A0AAV2RTB0</accession>